<dbReference type="Proteomes" id="UP000011086">
    <property type="component" value="Unassembled WGS sequence"/>
</dbReference>
<dbReference type="EMBL" id="JH793193">
    <property type="protein sequence ID" value="ELQ36435.1"/>
    <property type="molecule type" value="Genomic_DNA"/>
</dbReference>
<sequence length="142" mass="15604">MHPVPTDEAMLPMIDGLIDGLISGPFVDGISKQCNNVSLHVVCGQVLTESRYCFYQLLWLLGTQLQSRAWINGTASPDSPLKTAWRRMGRTWVECLSAKKLAVCSYSAGTASVPGKQVHYPYLSSGSCLILDWGCYCYHVTA</sequence>
<protein>
    <submittedName>
        <fullName evidence="1">Uncharacterized protein</fullName>
    </submittedName>
</protein>
<evidence type="ECO:0000313" key="1">
    <source>
        <dbReference type="EMBL" id="ELQ36435.1"/>
    </source>
</evidence>
<proteinExistence type="predicted"/>
<dbReference type="AlphaFoldDB" id="A0AA97NU88"/>
<accession>A0AA97NU88</accession>
<name>A0AA97NU88_PYRO3</name>
<gene>
    <name evidence="1" type="ORF">OOU_Y34scaffold00662g16</name>
</gene>
<reference evidence="1" key="1">
    <citation type="journal article" date="2012" name="PLoS Genet.">
        <title>Comparative analysis of the genomes of two field isolates of the rice blast fungus Magnaporthe oryzae.</title>
        <authorList>
            <person name="Xue M."/>
            <person name="Yang J."/>
            <person name="Li Z."/>
            <person name="Hu S."/>
            <person name="Yao N."/>
            <person name="Dean R.A."/>
            <person name="Zhao W."/>
            <person name="Shen M."/>
            <person name="Zhang H."/>
            <person name="Li C."/>
            <person name="Liu L."/>
            <person name="Cao L."/>
            <person name="Xu X."/>
            <person name="Xing Y."/>
            <person name="Hsiang T."/>
            <person name="Zhang Z."/>
            <person name="Xu J.R."/>
            <person name="Peng Y.L."/>
        </authorList>
    </citation>
    <scope>NUCLEOTIDE SEQUENCE</scope>
    <source>
        <strain evidence="1">Y34</strain>
    </source>
</reference>
<organism evidence="1">
    <name type="scientific">Pyricularia oryzae (strain Y34)</name>
    <name type="common">Rice blast fungus</name>
    <name type="synonym">Magnaporthe oryzae</name>
    <dbReference type="NCBI Taxonomy" id="1143189"/>
    <lineage>
        <taxon>Eukaryota</taxon>
        <taxon>Fungi</taxon>
        <taxon>Dikarya</taxon>
        <taxon>Ascomycota</taxon>
        <taxon>Pezizomycotina</taxon>
        <taxon>Sordariomycetes</taxon>
        <taxon>Sordariomycetidae</taxon>
        <taxon>Magnaporthales</taxon>
        <taxon>Pyriculariaceae</taxon>
        <taxon>Pyricularia</taxon>
    </lineage>
</organism>